<dbReference type="Pfam" id="PF01431">
    <property type="entry name" value="Peptidase_M13"/>
    <property type="match status" value="1"/>
</dbReference>
<dbReference type="GO" id="GO:0016485">
    <property type="term" value="P:protein processing"/>
    <property type="evidence" value="ECO:0007669"/>
    <property type="project" value="TreeGrafter"/>
</dbReference>
<dbReference type="GO" id="GO:0004222">
    <property type="term" value="F:metalloendopeptidase activity"/>
    <property type="evidence" value="ECO:0007669"/>
    <property type="project" value="InterPro"/>
</dbReference>
<dbReference type="InterPro" id="IPR008753">
    <property type="entry name" value="Peptidase_M13_N"/>
</dbReference>
<dbReference type="Gene3D" id="3.40.390.10">
    <property type="entry name" value="Collagenase (Catalytic Domain)"/>
    <property type="match status" value="1"/>
</dbReference>
<evidence type="ECO:0000256" key="3">
    <source>
        <dbReference type="ARBA" id="ARBA00022670"/>
    </source>
</evidence>
<dbReference type="PROSITE" id="PS51885">
    <property type="entry name" value="NEPRILYSIN"/>
    <property type="match status" value="1"/>
</dbReference>
<dbReference type="Proteomes" id="UP001497382">
    <property type="component" value="Unassembled WGS sequence"/>
</dbReference>
<dbReference type="InterPro" id="IPR042089">
    <property type="entry name" value="Peptidase_M13_dom_2"/>
</dbReference>
<dbReference type="Gene3D" id="1.10.1380.10">
    <property type="entry name" value="Neutral endopeptidase , domain2"/>
    <property type="match status" value="1"/>
</dbReference>
<keyword evidence="3" id="KW-0645">Protease</keyword>
<keyword evidence="7" id="KW-0482">Metalloprotease</keyword>
<comment type="similarity">
    <text evidence="2">Belongs to the peptidase M13 family.</text>
</comment>
<dbReference type="EMBL" id="CAXIEN010000002">
    <property type="protein sequence ID" value="CAL1261357.1"/>
    <property type="molecule type" value="Genomic_DNA"/>
</dbReference>
<evidence type="ECO:0000259" key="8">
    <source>
        <dbReference type="Pfam" id="PF01431"/>
    </source>
</evidence>
<name>A0AAV1YRJ5_9ARAC</name>
<comment type="caution">
    <text evidence="10">The sequence shown here is derived from an EMBL/GenBank/DDBJ whole genome shotgun (WGS) entry which is preliminary data.</text>
</comment>
<dbReference type="SUPFAM" id="SSF55486">
    <property type="entry name" value="Metalloproteases ('zincins'), catalytic domain"/>
    <property type="match status" value="1"/>
</dbReference>
<keyword evidence="6" id="KW-0862">Zinc</keyword>
<dbReference type="InterPro" id="IPR024079">
    <property type="entry name" value="MetalloPept_cat_dom_sf"/>
</dbReference>
<evidence type="ECO:0000256" key="6">
    <source>
        <dbReference type="ARBA" id="ARBA00022833"/>
    </source>
</evidence>
<accession>A0AAV1YRJ5</accession>
<dbReference type="PANTHER" id="PTHR11733:SF167">
    <property type="entry name" value="FI17812P1-RELATED"/>
    <property type="match status" value="1"/>
</dbReference>
<evidence type="ECO:0000313" key="11">
    <source>
        <dbReference type="Proteomes" id="UP001497382"/>
    </source>
</evidence>
<keyword evidence="5" id="KW-0378">Hydrolase</keyword>
<evidence type="ECO:0000259" key="9">
    <source>
        <dbReference type="Pfam" id="PF05649"/>
    </source>
</evidence>
<keyword evidence="4" id="KW-0479">Metal-binding</keyword>
<organism evidence="10 11">
    <name type="scientific">Larinioides sclopetarius</name>
    <dbReference type="NCBI Taxonomy" id="280406"/>
    <lineage>
        <taxon>Eukaryota</taxon>
        <taxon>Metazoa</taxon>
        <taxon>Ecdysozoa</taxon>
        <taxon>Arthropoda</taxon>
        <taxon>Chelicerata</taxon>
        <taxon>Arachnida</taxon>
        <taxon>Araneae</taxon>
        <taxon>Araneomorphae</taxon>
        <taxon>Entelegynae</taxon>
        <taxon>Araneoidea</taxon>
        <taxon>Araneidae</taxon>
        <taxon>Larinioides</taxon>
    </lineage>
</organism>
<dbReference type="PANTHER" id="PTHR11733">
    <property type="entry name" value="ZINC METALLOPROTEASE FAMILY M13 NEPRILYSIN-RELATED"/>
    <property type="match status" value="1"/>
</dbReference>
<protein>
    <submittedName>
        <fullName evidence="10">Uncharacterized protein</fullName>
    </submittedName>
</protein>
<gene>
    <name evidence="10" type="ORF">LARSCL_LOCUS341</name>
</gene>
<feature type="domain" description="Peptidase M13 C-terminal" evidence="8">
    <location>
        <begin position="533"/>
        <end position="730"/>
    </location>
</feature>
<dbReference type="GO" id="GO:0046872">
    <property type="term" value="F:metal ion binding"/>
    <property type="evidence" value="ECO:0007669"/>
    <property type="project" value="UniProtKB-KW"/>
</dbReference>
<dbReference type="InterPro" id="IPR018497">
    <property type="entry name" value="Peptidase_M13_C"/>
</dbReference>
<evidence type="ECO:0000256" key="1">
    <source>
        <dbReference type="ARBA" id="ARBA00001947"/>
    </source>
</evidence>
<dbReference type="Pfam" id="PF05649">
    <property type="entry name" value="Peptidase_M13_N"/>
    <property type="match status" value="1"/>
</dbReference>
<reference evidence="10 11" key="1">
    <citation type="submission" date="2024-04" db="EMBL/GenBank/DDBJ databases">
        <authorList>
            <person name="Rising A."/>
            <person name="Reimegard J."/>
            <person name="Sonavane S."/>
            <person name="Akerstrom W."/>
            <person name="Nylinder S."/>
            <person name="Hedman E."/>
            <person name="Kallberg Y."/>
        </authorList>
    </citation>
    <scope>NUCLEOTIDE SEQUENCE [LARGE SCALE GENOMIC DNA]</scope>
</reference>
<evidence type="ECO:0000256" key="5">
    <source>
        <dbReference type="ARBA" id="ARBA00022801"/>
    </source>
</evidence>
<dbReference type="CDD" id="cd08662">
    <property type="entry name" value="M13"/>
    <property type="match status" value="1"/>
</dbReference>
<proteinExistence type="inferred from homology"/>
<evidence type="ECO:0000313" key="10">
    <source>
        <dbReference type="EMBL" id="CAL1261357.1"/>
    </source>
</evidence>
<dbReference type="InterPro" id="IPR000718">
    <property type="entry name" value="Peptidase_M13"/>
</dbReference>
<evidence type="ECO:0000256" key="7">
    <source>
        <dbReference type="ARBA" id="ARBA00023049"/>
    </source>
</evidence>
<dbReference type="PRINTS" id="PR00786">
    <property type="entry name" value="NEPRILYSIN"/>
</dbReference>
<evidence type="ECO:0000256" key="2">
    <source>
        <dbReference type="ARBA" id="ARBA00007357"/>
    </source>
</evidence>
<keyword evidence="11" id="KW-1185">Reference proteome</keyword>
<feature type="domain" description="Peptidase M13 N-terminal" evidence="9">
    <location>
        <begin position="80"/>
        <end position="472"/>
    </location>
</feature>
<dbReference type="GO" id="GO:0005886">
    <property type="term" value="C:plasma membrane"/>
    <property type="evidence" value="ECO:0007669"/>
    <property type="project" value="TreeGrafter"/>
</dbReference>
<comment type="cofactor">
    <cofactor evidence="1">
        <name>Zn(2+)</name>
        <dbReference type="ChEBI" id="CHEBI:29105"/>
    </cofactor>
</comment>
<evidence type="ECO:0000256" key="4">
    <source>
        <dbReference type="ARBA" id="ARBA00022723"/>
    </source>
</evidence>
<dbReference type="AlphaFoldDB" id="A0AAV1YRJ5"/>
<sequence length="733" mass="84407">MKVLMSPFSSLRNKFEEKTTLEKTLICALLLVSFLLIGLTIALIISHTKKQGSSQIVCQTAPCQLVGQAIRNSLDLSVDPCNDFYSYCCSGWEKNHQIPPDMKKYGAIEELQMKVLYQLKDLFENQESQGLAVRNMLNFYRSCTNTSSIENRGSSPFLKFIGEWGGWPVIQKNWSSKHFQPLTALANIQLKTGYGYILPLSVVTDPKNTSRKLIEIDQAPLIISDNILLKRHEESSQNELKIFEKLFIKLATMLDSTQKNFTADFYSIVDLETRMLQMLTPPEKLESTNKMAIKDLKKRIPQIDWLRYIQEFSNSSLSTLGKGYEITHEDIIIIRDLKFADKISHYIGNEKNFRQISTYLGFRVLLTLINHLPENFTIALHEFYHDNGFPLQISDRWKTCIARINSVFGMIAGFLYTKEYFSLQDRNEVRKLVLDLSFEFEEQLLNNNWMDRTTKNAALEKLHAMKVNVGFPDWITDEGNLDDFYIKTNMPTMEDDVFENDLKITEYKIMQLIKTLRVLPKKEEWPVSPTTINAAYNRNMNSITFPAAFLQLPFYNNSLPRYFNYAAIGSIIGHEITHGFDSEGSKRNASGEMFNWWTDETKQIFEKKADCFINQYNDYGLDGKRTLAENIADNGGLHQAYKAFSSWKKEESTDIKLPGLESFSLDQLFFITYGSIWCTKYAPGVLNNTIREAEHAPSPFRLRITTANLQAFSDSFNCRLNTSSSYGSRCSIW</sequence>